<feature type="compositionally biased region" description="Low complexity" evidence="4">
    <location>
        <begin position="15"/>
        <end position="35"/>
    </location>
</feature>
<accession>A0ABS7U4Y7</accession>
<organism evidence="5 6">
    <name type="scientific">Nannocystis pusilla</name>
    <dbReference type="NCBI Taxonomy" id="889268"/>
    <lineage>
        <taxon>Bacteria</taxon>
        <taxon>Pseudomonadati</taxon>
        <taxon>Myxococcota</taxon>
        <taxon>Polyangia</taxon>
        <taxon>Nannocystales</taxon>
        <taxon>Nannocystaceae</taxon>
        <taxon>Nannocystis</taxon>
    </lineage>
</organism>
<evidence type="ECO:0000256" key="1">
    <source>
        <dbReference type="ARBA" id="ARBA00022729"/>
    </source>
</evidence>
<keyword evidence="3" id="KW-1015">Disulfide bond</keyword>
<dbReference type="Gene3D" id="2.120.10.30">
    <property type="entry name" value="TolB, C-terminal domain"/>
    <property type="match status" value="1"/>
</dbReference>
<dbReference type="EMBL" id="JAIRAU010000056">
    <property type="protein sequence ID" value="MBZ5715336.1"/>
    <property type="molecule type" value="Genomic_DNA"/>
</dbReference>
<dbReference type="PANTHER" id="PTHR42754">
    <property type="entry name" value="ENDOGLUCANASE"/>
    <property type="match status" value="1"/>
</dbReference>
<proteinExistence type="predicted"/>
<gene>
    <name evidence="5" type="ORF">K7C98_39385</name>
</gene>
<keyword evidence="2" id="KW-0677">Repeat</keyword>
<reference evidence="5" key="1">
    <citation type="submission" date="2021-08" db="EMBL/GenBank/DDBJ databases">
        <authorList>
            <person name="Stevens D.C."/>
        </authorList>
    </citation>
    <scope>NUCLEOTIDE SEQUENCE</scope>
    <source>
        <strain evidence="5">DSM 53165</strain>
    </source>
</reference>
<evidence type="ECO:0000256" key="3">
    <source>
        <dbReference type="ARBA" id="ARBA00023157"/>
    </source>
</evidence>
<protein>
    <recommendedName>
        <fullName evidence="7">Myxococcus cysteine-rich repeat-containing protein</fullName>
    </recommendedName>
</protein>
<name>A0ABS7U4Y7_9BACT</name>
<evidence type="ECO:0008006" key="7">
    <source>
        <dbReference type="Google" id="ProtNLM"/>
    </source>
</evidence>
<sequence>MAGCPSPSPSEDTDTSPASTTSSGSDSAGTTSVGAFDSTSVDEPTGTTGGESTATSGTTGEETTTSGTTGEETTSSGEATETSSGGESSTGPDVGMCANGKIEDGEECDDGNVFLGDGCLPGCMVGDGVALPPIELPDEDGLFRCLTPIDAAVLGGSSHVLALGGRNWSSPAEALVQAFSLPDGQAAGAAFVHDAAFARYVDQVATAEDGDIVVAGHTYFDDAQTTGHLWLARLSPAGEVVWLREHGAILTDPEDLALTPAGDIVLTSRIAGWGPTFKPSFVQVFDPDGELVWEHAAPAGPEWHASYKGVTVDAEGTIYVVGAGQHTGDPTWRLLLEALAMDGTPLWQVEAASPVHMRVEPSGIVVTSGGMLVVAGAESHENTGFTDDPGLAAFDTTGALLWWKTWPAPELWNTSVGRIAALPNFGGVVVAWGHSQEDISRTRVARYDTEGEVLWEIESDSQTHPLDAALGPDKVFYVLEGRSVRSYLP</sequence>
<keyword evidence="6" id="KW-1185">Reference proteome</keyword>
<dbReference type="NCBIfam" id="TIGR02232">
    <property type="entry name" value="myxo_disulf_rpt"/>
    <property type="match status" value="1"/>
</dbReference>
<dbReference type="RefSeq" id="WP_224197077.1">
    <property type="nucleotide sequence ID" value="NZ_JAIRAU010000056.1"/>
</dbReference>
<comment type="caution">
    <text evidence="5">The sequence shown here is derived from an EMBL/GenBank/DDBJ whole genome shotgun (WGS) entry which is preliminary data.</text>
</comment>
<dbReference type="InterPro" id="IPR011936">
    <property type="entry name" value="Myxo_disulph_rpt"/>
</dbReference>
<dbReference type="InterPro" id="IPR011042">
    <property type="entry name" value="6-blade_b-propeller_TolB-like"/>
</dbReference>
<dbReference type="SUPFAM" id="SSF101898">
    <property type="entry name" value="NHL repeat"/>
    <property type="match status" value="1"/>
</dbReference>
<evidence type="ECO:0000256" key="4">
    <source>
        <dbReference type="SAM" id="MobiDB-lite"/>
    </source>
</evidence>
<evidence type="ECO:0000313" key="5">
    <source>
        <dbReference type="EMBL" id="MBZ5715336.1"/>
    </source>
</evidence>
<keyword evidence="1" id="KW-0732">Signal</keyword>
<dbReference type="PANTHER" id="PTHR42754:SF1">
    <property type="entry name" value="LIPOPROTEIN"/>
    <property type="match status" value="1"/>
</dbReference>
<feature type="region of interest" description="Disordered" evidence="4">
    <location>
        <begin position="1"/>
        <end position="98"/>
    </location>
</feature>
<evidence type="ECO:0000313" key="6">
    <source>
        <dbReference type="Proteomes" id="UP001139031"/>
    </source>
</evidence>
<feature type="compositionally biased region" description="Low complexity" evidence="4">
    <location>
        <begin position="50"/>
        <end position="91"/>
    </location>
</feature>
<dbReference type="Proteomes" id="UP001139031">
    <property type="component" value="Unassembled WGS sequence"/>
</dbReference>
<evidence type="ECO:0000256" key="2">
    <source>
        <dbReference type="ARBA" id="ARBA00022737"/>
    </source>
</evidence>